<comment type="caution">
    <text evidence="1">The sequence shown here is derived from an EMBL/GenBank/DDBJ whole genome shotgun (WGS) entry which is preliminary data.</text>
</comment>
<dbReference type="Proteomes" id="UP000670475">
    <property type="component" value="Unassembled WGS sequence"/>
</dbReference>
<reference evidence="1" key="1">
    <citation type="submission" date="2021-03" db="EMBL/GenBank/DDBJ databases">
        <title>Whole genome sequence of Streptomyces bomunensis MMS17-BM035.</title>
        <authorList>
            <person name="Lee J.H."/>
        </authorList>
    </citation>
    <scope>NUCLEOTIDE SEQUENCE</scope>
    <source>
        <strain evidence="1">MMS17-BM035</strain>
    </source>
</reference>
<dbReference type="RefSeq" id="WP_209338830.1">
    <property type="nucleotide sequence ID" value="NZ_JAGIQL010000014.1"/>
</dbReference>
<organism evidence="1 2">
    <name type="scientific">Streptomyces montanisoli</name>
    <dbReference type="NCBI Taxonomy" id="2798581"/>
    <lineage>
        <taxon>Bacteria</taxon>
        <taxon>Bacillati</taxon>
        <taxon>Actinomycetota</taxon>
        <taxon>Actinomycetes</taxon>
        <taxon>Kitasatosporales</taxon>
        <taxon>Streptomycetaceae</taxon>
        <taxon>Streptomyces</taxon>
    </lineage>
</organism>
<gene>
    <name evidence="1" type="ORF">JFN87_06020</name>
</gene>
<dbReference type="EMBL" id="JAGIQL010000014">
    <property type="protein sequence ID" value="MBP0457057.1"/>
    <property type="molecule type" value="Genomic_DNA"/>
</dbReference>
<dbReference type="AlphaFoldDB" id="A0A940RTM9"/>
<name>A0A940RTM9_9ACTN</name>
<evidence type="ECO:0000313" key="2">
    <source>
        <dbReference type="Proteomes" id="UP000670475"/>
    </source>
</evidence>
<keyword evidence="2" id="KW-1185">Reference proteome</keyword>
<accession>A0A940RTM9</accession>
<protein>
    <submittedName>
        <fullName evidence="1">Uncharacterized protein</fullName>
    </submittedName>
</protein>
<sequence length="116" mass="12769">MQRERLERLLADDGQEASSDALAALHAGASHVVWDGTTPAESLATIYGRRLRVTLRKGTETSGLERAVLRLGQYRGPIRLGQIRALDGSWVFMLFLNQHATTLIACTGVRRTPNDP</sequence>
<evidence type="ECO:0000313" key="1">
    <source>
        <dbReference type="EMBL" id="MBP0457057.1"/>
    </source>
</evidence>
<proteinExistence type="predicted"/>